<dbReference type="RefSeq" id="WP_013330013.1">
    <property type="nucleotide sequence ID" value="NC_014507.1"/>
</dbReference>
<keyword evidence="5 7" id="KW-0413">Isomerase</keyword>
<dbReference type="GeneID" id="9744569"/>
<dbReference type="UniPathway" id="UPA00138"/>
<dbReference type="InterPro" id="IPR035990">
    <property type="entry name" value="TIM_sf"/>
</dbReference>
<feature type="binding site" evidence="7">
    <location>
        <begin position="204"/>
        <end position="205"/>
    </location>
    <ligand>
        <name>substrate</name>
    </ligand>
</feature>
<feature type="binding site" evidence="7">
    <location>
        <position position="148"/>
    </location>
    <ligand>
        <name>substrate</name>
    </ligand>
</feature>
<evidence type="ECO:0000256" key="6">
    <source>
        <dbReference type="ARBA" id="ARBA00044762"/>
    </source>
</evidence>
<evidence type="ECO:0000256" key="5">
    <source>
        <dbReference type="ARBA" id="ARBA00023235"/>
    </source>
</evidence>
<dbReference type="OrthoDB" id="9465at2157"/>
<comment type="function">
    <text evidence="7">Involved in the gluconeogenesis. Catalyzes stereospecifically the conversion of dihydroxyacetone phosphate (DHAP) to D-glyceraldehyde-3-phosphate (G3P).</text>
</comment>
<evidence type="ECO:0000256" key="2">
    <source>
        <dbReference type="ARBA" id="ARBA00022432"/>
    </source>
</evidence>
<feature type="binding site" evidence="7">
    <location>
        <begin position="11"/>
        <end position="13"/>
    </location>
    <ligand>
        <name>substrate</name>
    </ligand>
</feature>
<accession>E1RJV2</accession>
<dbReference type="PANTHER" id="PTHR21139">
    <property type="entry name" value="TRIOSEPHOSPHATE ISOMERASE"/>
    <property type="match status" value="1"/>
</dbReference>
<comment type="catalytic activity">
    <reaction evidence="7 8">
        <text>D-glyceraldehyde 3-phosphate = dihydroxyacetone phosphate</text>
        <dbReference type="Rhea" id="RHEA:18585"/>
        <dbReference type="ChEBI" id="CHEBI:57642"/>
        <dbReference type="ChEBI" id="CHEBI:59776"/>
        <dbReference type="EC" id="5.3.1.1"/>
    </reaction>
</comment>
<dbReference type="EC" id="5.3.1.1" evidence="7 8"/>
<keyword evidence="10" id="KW-1185">Reference proteome</keyword>
<comment type="pathway">
    <text evidence="7 8">Carbohydrate degradation; glycolysis; D-glyceraldehyde 3-phosphate from glycerone phosphate: step 1/1.</text>
</comment>
<evidence type="ECO:0000313" key="10">
    <source>
        <dbReference type="Proteomes" id="UP000006565"/>
    </source>
</evidence>
<organism evidence="9 10">
    <name type="scientific">Methanolacinia petrolearia (strain DSM 11571 / OCM 486 / SEBR 4847)</name>
    <name type="common">Methanoplanus petrolearius</name>
    <dbReference type="NCBI Taxonomy" id="679926"/>
    <lineage>
        <taxon>Archaea</taxon>
        <taxon>Methanobacteriati</taxon>
        <taxon>Methanobacteriota</taxon>
        <taxon>Stenosarchaea group</taxon>
        <taxon>Methanomicrobia</taxon>
        <taxon>Methanomicrobiales</taxon>
        <taxon>Methanomicrobiaceae</taxon>
        <taxon>Methanolacinia</taxon>
    </lineage>
</organism>
<evidence type="ECO:0000256" key="8">
    <source>
        <dbReference type="RuleBase" id="RU363013"/>
    </source>
</evidence>
<dbReference type="UniPathway" id="UPA00109">
    <property type="reaction ID" value="UER00189"/>
</dbReference>
<feature type="active site" description="Proton acceptor" evidence="7">
    <location>
        <position position="143"/>
    </location>
</feature>
<dbReference type="CDD" id="cd00311">
    <property type="entry name" value="TIM"/>
    <property type="match status" value="1"/>
</dbReference>
<dbReference type="GO" id="GO:0046166">
    <property type="term" value="P:glyceraldehyde-3-phosphate biosynthetic process"/>
    <property type="evidence" value="ECO:0007669"/>
    <property type="project" value="TreeGrafter"/>
</dbReference>
<dbReference type="GO" id="GO:0019563">
    <property type="term" value="P:glycerol catabolic process"/>
    <property type="evidence" value="ECO:0007669"/>
    <property type="project" value="TreeGrafter"/>
</dbReference>
<gene>
    <name evidence="7" type="primary">tpiA</name>
    <name evidence="9" type="ordered locus">Mpet_2088</name>
</gene>
<dbReference type="PROSITE" id="PS51440">
    <property type="entry name" value="TIM_2"/>
    <property type="match status" value="1"/>
</dbReference>
<protein>
    <recommendedName>
        <fullName evidence="1 7">Triosephosphate isomerase</fullName>
        <shortName evidence="7">TIM</shortName>
        <shortName evidence="7">TPI</shortName>
        <ecNumber evidence="7 8">5.3.1.1</ecNumber>
    </recommendedName>
    <alternativeName>
        <fullName evidence="7">Triose-phosphate isomerase</fullName>
    </alternativeName>
</protein>
<evidence type="ECO:0000256" key="3">
    <source>
        <dbReference type="ARBA" id="ARBA00022490"/>
    </source>
</evidence>
<dbReference type="Proteomes" id="UP000006565">
    <property type="component" value="Chromosome"/>
</dbReference>
<dbReference type="HOGENOM" id="CLU_104921_0_0_2"/>
<dbReference type="NCBIfam" id="TIGR00419">
    <property type="entry name" value="tim"/>
    <property type="match status" value="1"/>
</dbReference>
<dbReference type="NCBIfam" id="NF003302">
    <property type="entry name" value="PRK04302.1"/>
    <property type="match status" value="1"/>
</dbReference>
<dbReference type="InterPro" id="IPR013785">
    <property type="entry name" value="Aldolase_TIM"/>
</dbReference>
<dbReference type="GO" id="GO:0006094">
    <property type="term" value="P:gluconeogenesis"/>
    <property type="evidence" value="ECO:0007669"/>
    <property type="project" value="UniProtKB-UniRule"/>
</dbReference>
<dbReference type="eggNOG" id="arCOG01087">
    <property type="taxonomic scope" value="Archaea"/>
</dbReference>
<feature type="active site" description="Electrophile" evidence="7">
    <location>
        <position position="95"/>
    </location>
</feature>
<dbReference type="KEGG" id="mpi:Mpet_2088"/>
<keyword evidence="4 7" id="KW-0324">Glycolysis</keyword>
<sequence length="224" mass="23263">MPEEKPVIMINFKTYNESYGFRAHDIAEAAETVAEESGIEIVICPGFMDIHPMSNHYRLPVFAQHIDGISPGAHTGHILAEAVRAAGATGTLINHSERRLTLADISAAVDAAKRANLKTVVCTNNTATSGAAAALSPDYVAIEPPELIGSGISVATADPEIIENSVNAVKSVNKDVKVLAGAGISSGSCVKRAVELGSDGVLLASGVVKAEDPAVVLRDLVSKI</sequence>
<comment type="pathway">
    <text evidence="7 8">Carbohydrate biosynthesis; gluconeogenesis.</text>
</comment>
<dbReference type="STRING" id="679926.Mpet_2088"/>
<dbReference type="InterPro" id="IPR000652">
    <property type="entry name" value="Triosephosphate_isomerase"/>
</dbReference>
<dbReference type="Gene3D" id="3.20.20.70">
    <property type="entry name" value="Aldolase class I"/>
    <property type="match status" value="1"/>
</dbReference>
<comment type="similarity">
    <text evidence="7 8">Belongs to the triosephosphate isomerase family.</text>
</comment>
<dbReference type="Pfam" id="PF00121">
    <property type="entry name" value="TIM"/>
    <property type="match status" value="1"/>
</dbReference>
<dbReference type="SUPFAM" id="SSF51351">
    <property type="entry name" value="Triosephosphate isomerase (TIM)"/>
    <property type="match status" value="1"/>
</dbReference>
<evidence type="ECO:0000256" key="4">
    <source>
        <dbReference type="ARBA" id="ARBA00023152"/>
    </source>
</evidence>
<dbReference type="GO" id="GO:0005829">
    <property type="term" value="C:cytosol"/>
    <property type="evidence" value="ECO:0007669"/>
    <property type="project" value="TreeGrafter"/>
</dbReference>
<dbReference type="PANTHER" id="PTHR21139:SF42">
    <property type="entry name" value="TRIOSEPHOSPHATE ISOMERASE"/>
    <property type="match status" value="1"/>
</dbReference>
<dbReference type="GO" id="GO:0004807">
    <property type="term" value="F:triose-phosphate isomerase activity"/>
    <property type="evidence" value="ECO:0007669"/>
    <property type="project" value="UniProtKB-UniRule"/>
</dbReference>
<comment type="subunit">
    <text evidence="6 7">Homotetramer; dimer of dimers.</text>
</comment>
<keyword evidence="3 7" id="KW-0963">Cytoplasm</keyword>
<dbReference type="FunFam" id="3.20.20.70:FF:000223">
    <property type="entry name" value="Triosephosphate isomerase"/>
    <property type="match status" value="1"/>
</dbReference>
<reference evidence="9 10" key="1">
    <citation type="journal article" date="2010" name="Stand. Genomic Sci.">
        <title>Complete genome sequence of Methanoplanus petrolearius type strain (SEBR 4847).</title>
        <authorList>
            <person name="Brambilla E."/>
            <person name="Djao O.D."/>
            <person name="Daligault H."/>
            <person name="Lapidus A."/>
            <person name="Lucas S."/>
            <person name="Hammon N."/>
            <person name="Nolan M."/>
            <person name="Tice H."/>
            <person name="Cheng J.F."/>
            <person name="Han C."/>
            <person name="Tapia R."/>
            <person name="Goodwin L."/>
            <person name="Pitluck S."/>
            <person name="Liolios K."/>
            <person name="Ivanova N."/>
            <person name="Mavromatis K."/>
            <person name="Mikhailova N."/>
            <person name="Pati A."/>
            <person name="Chen A."/>
            <person name="Palaniappan K."/>
            <person name="Land M."/>
            <person name="Hauser L."/>
            <person name="Chang Y.J."/>
            <person name="Jeffries C.D."/>
            <person name="Rohde M."/>
            <person name="Spring S."/>
            <person name="Sikorski J."/>
            <person name="Goker M."/>
            <person name="Woyke T."/>
            <person name="Bristow J."/>
            <person name="Eisen J.A."/>
            <person name="Markowitz V."/>
            <person name="Hugenholtz P."/>
            <person name="Kyrpides N.C."/>
            <person name="Klenk H.P."/>
        </authorList>
    </citation>
    <scope>NUCLEOTIDE SEQUENCE [LARGE SCALE GENOMIC DNA]</scope>
    <source>
        <strain evidence="10">DSM 11571 / OCM 486 / SEBR 4847</strain>
    </source>
</reference>
<name>E1RJV2_METP4</name>
<evidence type="ECO:0000313" key="9">
    <source>
        <dbReference type="EMBL" id="ADN36836.1"/>
    </source>
</evidence>
<dbReference type="EMBL" id="CP002117">
    <property type="protein sequence ID" value="ADN36836.1"/>
    <property type="molecule type" value="Genomic_DNA"/>
</dbReference>
<proteinExistence type="inferred from homology"/>
<evidence type="ECO:0000256" key="7">
    <source>
        <dbReference type="HAMAP-Rule" id="MF_00147"/>
    </source>
</evidence>
<dbReference type="HAMAP" id="MF_00147_A">
    <property type="entry name" value="TIM_A"/>
    <property type="match status" value="1"/>
</dbReference>
<keyword evidence="2 7" id="KW-0312">Gluconeogenesis</keyword>
<comment type="subcellular location">
    <subcellularLocation>
        <location evidence="7 8">Cytoplasm</location>
    </subcellularLocation>
</comment>
<evidence type="ECO:0000256" key="1">
    <source>
        <dbReference type="ARBA" id="ARBA00019397"/>
    </source>
</evidence>
<dbReference type="AlphaFoldDB" id="E1RJV2"/>
<dbReference type="InterPro" id="IPR022891">
    <property type="entry name" value="Triosephosphate_isomerase_arc"/>
</dbReference>
<feature type="binding site" evidence="7">
    <location>
        <position position="183"/>
    </location>
    <ligand>
        <name>substrate</name>
    </ligand>
</feature>
<dbReference type="GO" id="GO:0006096">
    <property type="term" value="P:glycolytic process"/>
    <property type="evidence" value="ECO:0007669"/>
    <property type="project" value="UniProtKB-UniRule"/>
</dbReference>